<dbReference type="AlphaFoldDB" id="K3UWA2"/>
<accession>K3UWA2</accession>
<dbReference type="EMBL" id="AFNW01000064">
    <property type="protein sequence ID" value="EKJ76931.1"/>
    <property type="molecule type" value="Genomic_DNA"/>
</dbReference>
<gene>
    <name evidence="1" type="ORF">FPSE_02806</name>
</gene>
<name>K3UWA2_FUSPC</name>
<dbReference type="RefSeq" id="XP_009254200.1">
    <property type="nucleotide sequence ID" value="XM_009255925.1"/>
</dbReference>
<protein>
    <submittedName>
        <fullName evidence="1">Uncharacterized protein</fullName>
    </submittedName>
</protein>
<evidence type="ECO:0000313" key="1">
    <source>
        <dbReference type="EMBL" id="EKJ76931.1"/>
    </source>
</evidence>
<evidence type="ECO:0000313" key="2">
    <source>
        <dbReference type="Proteomes" id="UP000007978"/>
    </source>
</evidence>
<dbReference type="KEGG" id="fpu:FPSE_02806"/>
<dbReference type="Proteomes" id="UP000007978">
    <property type="component" value="Chromosome 3"/>
</dbReference>
<comment type="caution">
    <text evidence="1">The sequence shown here is derived from an EMBL/GenBank/DDBJ whole genome shotgun (WGS) entry which is preliminary data.</text>
</comment>
<sequence length="77" mass="8805">MDNPNAVKWTCGQKTGKPAPEDRCRSQYKARTIKCSKCGTRRGKDAHGINDKDVITGVCLSVNEKGKEKWYWFQQKE</sequence>
<keyword evidence="2" id="KW-1185">Reference proteome</keyword>
<dbReference type="HOGENOM" id="CLU_2638184_0_0_1"/>
<reference evidence="1 2" key="1">
    <citation type="journal article" date="2012" name="PLoS Pathog.">
        <title>Comparative pathogenomics reveals horizontally acquired novel virulence genes in fungi infecting cereal hosts.</title>
        <authorList>
            <person name="Gardiner D.M."/>
            <person name="McDonald M.C."/>
            <person name="Covarelli L."/>
            <person name="Solomon P.S."/>
            <person name="Rusu A.G."/>
            <person name="Marshall M."/>
            <person name="Kazan K."/>
            <person name="Chakraborty S."/>
            <person name="McDonald B.A."/>
            <person name="Manners J.M."/>
        </authorList>
    </citation>
    <scope>NUCLEOTIDE SEQUENCE [LARGE SCALE GENOMIC DNA]</scope>
    <source>
        <strain evidence="1 2">CS3096</strain>
    </source>
</reference>
<proteinExistence type="predicted"/>
<dbReference type="GeneID" id="20361425"/>
<organism evidence="1 2">
    <name type="scientific">Fusarium pseudograminearum (strain CS3096)</name>
    <name type="common">Wheat and barley crown-rot fungus</name>
    <dbReference type="NCBI Taxonomy" id="1028729"/>
    <lineage>
        <taxon>Eukaryota</taxon>
        <taxon>Fungi</taxon>
        <taxon>Dikarya</taxon>
        <taxon>Ascomycota</taxon>
        <taxon>Pezizomycotina</taxon>
        <taxon>Sordariomycetes</taxon>
        <taxon>Hypocreomycetidae</taxon>
        <taxon>Hypocreales</taxon>
        <taxon>Nectriaceae</taxon>
        <taxon>Fusarium</taxon>
    </lineage>
</organism>